<dbReference type="Proteomes" id="UP001203338">
    <property type="component" value="Unassembled WGS sequence"/>
</dbReference>
<evidence type="ECO:0000313" key="11">
    <source>
        <dbReference type="Proteomes" id="UP001203338"/>
    </source>
</evidence>
<evidence type="ECO:0000256" key="3">
    <source>
        <dbReference type="ARBA" id="ARBA00021539"/>
    </source>
</evidence>
<dbReference type="PANTHER" id="PTHR39583:SF2">
    <property type="entry name" value="TYPE II SECRETION SYSTEM PROTEIN J"/>
    <property type="match status" value="1"/>
</dbReference>
<protein>
    <recommendedName>
        <fullName evidence="3">Type II secretion system protein J</fullName>
    </recommendedName>
</protein>
<evidence type="ECO:0000313" key="10">
    <source>
        <dbReference type="EMBL" id="MCL6268744.1"/>
    </source>
</evidence>
<keyword evidence="9" id="KW-0472">Membrane</keyword>
<evidence type="ECO:0000256" key="4">
    <source>
        <dbReference type="ARBA" id="ARBA00022475"/>
    </source>
</evidence>
<evidence type="ECO:0000256" key="2">
    <source>
        <dbReference type="ARBA" id="ARBA00011084"/>
    </source>
</evidence>
<comment type="subcellular location">
    <subcellularLocation>
        <location evidence="1">Cell inner membrane</location>
        <topology evidence="1">Single-pass membrane protein</topology>
    </subcellularLocation>
</comment>
<dbReference type="Gene3D" id="2.10.70.20">
    <property type="entry name" value="gspk-gspi-gspj complex like domains"/>
    <property type="match status" value="1"/>
</dbReference>
<keyword evidence="4" id="KW-1003">Cell membrane</keyword>
<dbReference type="PROSITE" id="PS00409">
    <property type="entry name" value="PROKAR_NTER_METHYL"/>
    <property type="match status" value="1"/>
</dbReference>
<dbReference type="InterPro" id="IPR012902">
    <property type="entry name" value="N_methyl_site"/>
</dbReference>
<dbReference type="Gene3D" id="3.10.610.10">
    <property type="entry name" value="GSPII I/J protein-like"/>
    <property type="match status" value="1"/>
</dbReference>
<dbReference type="NCBIfam" id="TIGR01711">
    <property type="entry name" value="gspJ"/>
    <property type="match status" value="1"/>
</dbReference>
<proteinExistence type="inferred from homology"/>
<evidence type="ECO:0000256" key="6">
    <source>
        <dbReference type="ARBA" id="ARBA00022519"/>
    </source>
</evidence>
<dbReference type="Pfam" id="PF07963">
    <property type="entry name" value="N_methyl"/>
    <property type="match status" value="1"/>
</dbReference>
<evidence type="ECO:0000256" key="8">
    <source>
        <dbReference type="ARBA" id="ARBA00022989"/>
    </source>
</evidence>
<name>A0ABT0PBI4_9GAMM</name>
<accession>A0ABT0PBI4</accession>
<dbReference type="InterPro" id="IPR051621">
    <property type="entry name" value="T2SS_protein_J"/>
</dbReference>
<keyword evidence="7" id="KW-0812">Transmembrane</keyword>
<dbReference type="SUPFAM" id="SSF54523">
    <property type="entry name" value="Pili subunits"/>
    <property type="match status" value="1"/>
</dbReference>
<sequence>MNRMNVQVRKSRGFTLLEMLLALVIFTLVSLAAWQILSSVSYARDVQGDHQKRLDELDTAFLMIKQDLRQMVSRGVRVDSKVSEQALFAGEILDSDDQGLIFVRDGWLNPENRLPRSELQRVYYRLKDGALERGYDRVLDVPAGTDPVYMPLLTGVTNLKFRFYYPGQGRWLDRLEEESWPEGLAVALTLDKEGDIERRFVIPSRWGGTDE</sequence>
<dbReference type="EMBL" id="JAMFLX010000002">
    <property type="protein sequence ID" value="MCL6268744.1"/>
    <property type="molecule type" value="Genomic_DNA"/>
</dbReference>
<evidence type="ECO:0000256" key="1">
    <source>
        <dbReference type="ARBA" id="ARBA00004377"/>
    </source>
</evidence>
<dbReference type="InterPro" id="IPR010055">
    <property type="entry name" value="T2SS_protein-GspJ"/>
</dbReference>
<keyword evidence="5" id="KW-0488">Methylation</keyword>
<gene>
    <name evidence="10" type="primary">gspJ</name>
    <name evidence="10" type="ORF">M3P05_02115</name>
</gene>
<dbReference type="InterPro" id="IPR045584">
    <property type="entry name" value="Pilin-like"/>
</dbReference>
<comment type="similarity">
    <text evidence="2">Belongs to the GSP J family.</text>
</comment>
<organism evidence="10 11">
    <name type="scientific">Parendozoicomonas callyspongiae</name>
    <dbReference type="NCBI Taxonomy" id="2942213"/>
    <lineage>
        <taxon>Bacteria</taxon>
        <taxon>Pseudomonadati</taxon>
        <taxon>Pseudomonadota</taxon>
        <taxon>Gammaproteobacteria</taxon>
        <taxon>Oceanospirillales</taxon>
        <taxon>Endozoicomonadaceae</taxon>
        <taxon>Parendozoicomonas</taxon>
    </lineage>
</organism>
<evidence type="ECO:0000256" key="5">
    <source>
        <dbReference type="ARBA" id="ARBA00022481"/>
    </source>
</evidence>
<reference evidence="10 11" key="1">
    <citation type="submission" date="2022-05" db="EMBL/GenBank/DDBJ databases">
        <authorList>
            <person name="Park J.-S."/>
        </authorList>
    </citation>
    <scope>NUCLEOTIDE SEQUENCE [LARGE SCALE GENOMIC DNA]</scope>
    <source>
        <strain evidence="10 11">2012CJ34-2</strain>
    </source>
</reference>
<keyword evidence="6" id="KW-0997">Cell inner membrane</keyword>
<evidence type="ECO:0000256" key="7">
    <source>
        <dbReference type="ARBA" id="ARBA00022692"/>
    </source>
</evidence>
<dbReference type="NCBIfam" id="TIGR02532">
    <property type="entry name" value="IV_pilin_GFxxxE"/>
    <property type="match status" value="1"/>
</dbReference>
<keyword evidence="8" id="KW-1133">Transmembrane helix</keyword>
<comment type="caution">
    <text evidence="10">The sequence shown here is derived from an EMBL/GenBank/DDBJ whole genome shotgun (WGS) entry which is preliminary data.</text>
</comment>
<dbReference type="RefSeq" id="WP_249697577.1">
    <property type="nucleotide sequence ID" value="NZ_JAMFLX010000002.1"/>
</dbReference>
<dbReference type="PANTHER" id="PTHR39583">
    <property type="entry name" value="TYPE II SECRETION SYSTEM PROTEIN J-RELATED"/>
    <property type="match status" value="1"/>
</dbReference>
<keyword evidence="11" id="KW-1185">Reference proteome</keyword>
<evidence type="ECO:0000256" key="9">
    <source>
        <dbReference type="ARBA" id="ARBA00023136"/>
    </source>
</evidence>
<dbReference type="Pfam" id="PF11612">
    <property type="entry name" value="T2SSJ"/>
    <property type="match status" value="1"/>
</dbReference>